<evidence type="ECO:0000313" key="2">
    <source>
        <dbReference type="Proteomes" id="UP000304148"/>
    </source>
</evidence>
<dbReference type="EMBL" id="LS992241">
    <property type="protein sequence ID" value="SYX87654.1"/>
    <property type="molecule type" value="Genomic_DNA"/>
</dbReference>
<dbReference type="AlphaFoldDB" id="A0A383RME4"/>
<proteinExistence type="predicted"/>
<gene>
    <name evidence="1" type="ORF">PBLR_16084</name>
</gene>
<sequence>MRKLEVASAWFSAYLTVKPLEETVEAFIKHRDFLHAMGSKVIVVSEQDTAYREKWILAFR</sequence>
<dbReference type="Gene3D" id="3.20.20.150">
    <property type="entry name" value="Divalent-metal-dependent TIM barrel enzymes"/>
    <property type="match status" value="1"/>
</dbReference>
<name>A0A383RME4_PAEAL</name>
<dbReference type="Proteomes" id="UP000304148">
    <property type="component" value="Chromosome"/>
</dbReference>
<organism evidence="1 2">
    <name type="scientific">Paenibacillus alvei</name>
    <name type="common">Bacillus alvei</name>
    <dbReference type="NCBI Taxonomy" id="44250"/>
    <lineage>
        <taxon>Bacteria</taxon>
        <taxon>Bacillati</taxon>
        <taxon>Bacillota</taxon>
        <taxon>Bacilli</taxon>
        <taxon>Bacillales</taxon>
        <taxon>Paenibacillaceae</taxon>
        <taxon>Paenibacillus</taxon>
    </lineage>
</organism>
<evidence type="ECO:0000313" key="1">
    <source>
        <dbReference type="EMBL" id="SYX87654.1"/>
    </source>
</evidence>
<accession>A0A383RME4</accession>
<reference evidence="2" key="1">
    <citation type="submission" date="2018-08" db="EMBL/GenBank/DDBJ databases">
        <authorList>
            <person name="Chevrot R."/>
        </authorList>
    </citation>
    <scope>NUCLEOTIDE SEQUENCE [LARGE SCALE GENOMIC DNA]</scope>
</reference>
<protein>
    <submittedName>
        <fullName evidence="1">Uncharacterized protein</fullName>
    </submittedName>
</protein>